<evidence type="ECO:0000313" key="2">
    <source>
        <dbReference type="EMBL" id="QSQ22383.1"/>
    </source>
</evidence>
<dbReference type="RefSeq" id="WP_206723960.1">
    <property type="nucleotide sequence ID" value="NZ_CP071090.1"/>
</dbReference>
<feature type="transmembrane region" description="Helical" evidence="1">
    <location>
        <begin position="16"/>
        <end position="37"/>
    </location>
</feature>
<evidence type="ECO:0000256" key="1">
    <source>
        <dbReference type="SAM" id="Phobius"/>
    </source>
</evidence>
<proteinExistence type="predicted"/>
<dbReference type="EMBL" id="CP071090">
    <property type="protein sequence ID" value="QSQ22383.1"/>
    <property type="molecule type" value="Genomic_DNA"/>
</dbReference>
<keyword evidence="1" id="KW-0472">Membrane</keyword>
<name>A0ABX7NUK4_9BACT</name>
<evidence type="ECO:0000313" key="3">
    <source>
        <dbReference type="Proteomes" id="UP000662747"/>
    </source>
</evidence>
<keyword evidence="1" id="KW-0812">Transmembrane</keyword>
<accession>A0ABX7NUK4</accession>
<protein>
    <submittedName>
        <fullName evidence="2">Uncharacterized protein</fullName>
    </submittedName>
</protein>
<keyword evidence="3" id="KW-1185">Reference proteome</keyword>
<organism evidence="2 3">
    <name type="scientific">Pyxidicoccus parkwayensis</name>
    <dbReference type="NCBI Taxonomy" id="2813578"/>
    <lineage>
        <taxon>Bacteria</taxon>
        <taxon>Pseudomonadati</taxon>
        <taxon>Myxococcota</taxon>
        <taxon>Myxococcia</taxon>
        <taxon>Myxococcales</taxon>
        <taxon>Cystobacterineae</taxon>
        <taxon>Myxococcaceae</taxon>
        <taxon>Pyxidicoccus</taxon>
    </lineage>
</organism>
<gene>
    <name evidence="2" type="ORF">JY651_45925</name>
</gene>
<dbReference type="Proteomes" id="UP000662747">
    <property type="component" value="Chromosome"/>
</dbReference>
<reference evidence="2 3" key="1">
    <citation type="submission" date="2021-02" db="EMBL/GenBank/DDBJ databases">
        <title>De Novo genome assembly of isolated myxobacteria.</title>
        <authorList>
            <person name="Stevens D.C."/>
        </authorList>
    </citation>
    <scope>NUCLEOTIDE SEQUENCE [LARGE SCALE GENOMIC DNA]</scope>
    <source>
        <strain evidence="3">SCPEA02</strain>
    </source>
</reference>
<sequence length="47" mass="5601">MHRDLFRRGLHIRSDTVFLLVTLLVTALFYAWMLNLWRSGRRVARAA</sequence>
<keyword evidence="1" id="KW-1133">Transmembrane helix</keyword>